<comment type="caution">
    <text evidence="1">The sequence shown here is derived from an EMBL/GenBank/DDBJ whole genome shotgun (WGS) entry which is preliminary data.</text>
</comment>
<proteinExistence type="predicted"/>
<gene>
    <name evidence="1" type="ORF">LCGC14_1258280</name>
</gene>
<protein>
    <submittedName>
        <fullName evidence="1">Uncharacterized protein</fullName>
    </submittedName>
</protein>
<organism evidence="1">
    <name type="scientific">marine sediment metagenome</name>
    <dbReference type="NCBI Taxonomy" id="412755"/>
    <lineage>
        <taxon>unclassified sequences</taxon>
        <taxon>metagenomes</taxon>
        <taxon>ecological metagenomes</taxon>
    </lineage>
</organism>
<name>A0A0F9L1E3_9ZZZZ</name>
<accession>A0A0F9L1E3</accession>
<dbReference type="AlphaFoldDB" id="A0A0F9L1E3"/>
<sequence length="138" mass="15186">MTVTLQWFGPQVAAKMVKAQIFGVNKTMSEAVEHAKRNHTWQNRSSHLEGSISIAEKAHRVGSEVRGLWGSKDIVYALIHELGGKIVPKKAPKLKFQIGGSWVTVDEVNIPARPYLRPAADAAYPKLAANIRQGFATL</sequence>
<reference evidence="1" key="1">
    <citation type="journal article" date="2015" name="Nature">
        <title>Complex archaea that bridge the gap between prokaryotes and eukaryotes.</title>
        <authorList>
            <person name="Spang A."/>
            <person name="Saw J.H."/>
            <person name="Jorgensen S.L."/>
            <person name="Zaremba-Niedzwiedzka K."/>
            <person name="Martijn J."/>
            <person name="Lind A.E."/>
            <person name="van Eijk R."/>
            <person name="Schleper C."/>
            <person name="Guy L."/>
            <person name="Ettema T.J."/>
        </authorList>
    </citation>
    <scope>NUCLEOTIDE SEQUENCE</scope>
</reference>
<dbReference type="EMBL" id="LAZR01006954">
    <property type="protein sequence ID" value="KKM88479.1"/>
    <property type="molecule type" value="Genomic_DNA"/>
</dbReference>
<evidence type="ECO:0000313" key="1">
    <source>
        <dbReference type="EMBL" id="KKM88479.1"/>
    </source>
</evidence>